<evidence type="ECO:0000256" key="1">
    <source>
        <dbReference type="SAM" id="MobiDB-lite"/>
    </source>
</evidence>
<dbReference type="AlphaFoldDB" id="A0A927EYD9"/>
<protein>
    <submittedName>
        <fullName evidence="3">DUF2470 domain-containing protein</fullName>
    </submittedName>
</protein>
<name>A0A927EYD9_9ACTN</name>
<dbReference type="PANTHER" id="PTHR13343:SF24">
    <property type="entry name" value="OS07G0573800 PROTEIN"/>
    <property type="match status" value="1"/>
</dbReference>
<comment type="caution">
    <text evidence="3">The sequence shown here is derived from an EMBL/GenBank/DDBJ whole genome shotgun (WGS) entry which is preliminary data.</text>
</comment>
<dbReference type="Pfam" id="PF10615">
    <property type="entry name" value="DUF2470"/>
    <property type="match status" value="1"/>
</dbReference>
<dbReference type="Proteomes" id="UP000632289">
    <property type="component" value="Unassembled WGS sequence"/>
</dbReference>
<gene>
    <name evidence="3" type="ORF">IF129_08870</name>
</gene>
<evidence type="ECO:0000259" key="2">
    <source>
        <dbReference type="Pfam" id="PF10615"/>
    </source>
</evidence>
<accession>A0A927EYD9</accession>
<dbReference type="InterPro" id="IPR019595">
    <property type="entry name" value="DUF2470"/>
</dbReference>
<keyword evidence="4" id="KW-1185">Reference proteome</keyword>
<feature type="compositionally biased region" description="Basic and acidic residues" evidence="1">
    <location>
        <begin position="22"/>
        <end position="31"/>
    </location>
</feature>
<evidence type="ECO:0000313" key="3">
    <source>
        <dbReference type="EMBL" id="MBD3931670.1"/>
    </source>
</evidence>
<reference evidence="3" key="1">
    <citation type="submission" date="2020-09" db="EMBL/GenBank/DDBJ databases">
        <title>Secondary metabolite and genome analysis of marine Streptomyces chumphonensis KK1-2T.</title>
        <authorList>
            <person name="Phongsopitanun W."/>
            <person name="Kanchanasin P."/>
            <person name="Pittayakhajonwut P."/>
            <person name="Suwanborirux K."/>
            <person name="Tanasupawat S."/>
        </authorList>
    </citation>
    <scope>NUCLEOTIDE SEQUENCE</scope>
    <source>
        <strain evidence="3">KK1-2</strain>
    </source>
</reference>
<proteinExistence type="predicted"/>
<dbReference type="PANTHER" id="PTHR13343">
    <property type="entry name" value="CREG1 PROTEIN"/>
    <property type="match status" value="1"/>
</dbReference>
<feature type="domain" description="DUF2470" evidence="2">
    <location>
        <begin position="193"/>
        <end position="273"/>
    </location>
</feature>
<feature type="region of interest" description="Disordered" evidence="1">
    <location>
        <begin position="1"/>
        <end position="31"/>
    </location>
</feature>
<dbReference type="SUPFAM" id="SSF50475">
    <property type="entry name" value="FMN-binding split barrel"/>
    <property type="match status" value="1"/>
</dbReference>
<organism evidence="3 4">
    <name type="scientific">Streptomyces chumphonensis</name>
    <dbReference type="NCBI Taxonomy" id="1214925"/>
    <lineage>
        <taxon>Bacteria</taxon>
        <taxon>Bacillati</taxon>
        <taxon>Actinomycetota</taxon>
        <taxon>Actinomycetes</taxon>
        <taxon>Kitasatosporales</taxon>
        <taxon>Streptomycetaceae</taxon>
        <taxon>Streptomyces</taxon>
    </lineage>
</organism>
<dbReference type="Gene3D" id="3.20.180.10">
    <property type="entry name" value="PNP-oxidase-like"/>
    <property type="match status" value="1"/>
</dbReference>
<sequence>MFRPGIPLPGTDDDAAAGQPRPAEESAGRPCAAERVRTLVDSSVSAVLAIPGAEPGGLGSTLPLARAVSPDGDVFVLVSAESSAARAAAYAQDDDVVAVMDITDVAPVSVPQRVRGHAQIGGWLTAVRGDDLALAEGLLADRLPPEPPGGAPQRMTLRLEFGEAVVEDLWGEGHVEPEEFAAARPDPLARHEADLLQHLAAAHSDRVGGLCALLGERDPRCAAASLRAVPLALDRFGLRVRYHAPVGAAGESFDVHFPFPRPVADVAGLRRAMHGLFEAAEGA</sequence>
<evidence type="ECO:0000313" key="4">
    <source>
        <dbReference type="Proteomes" id="UP000632289"/>
    </source>
</evidence>
<dbReference type="InterPro" id="IPR037119">
    <property type="entry name" value="Haem_oxidase_HugZ-like_sf"/>
</dbReference>
<dbReference type="EMBL" id="JACXYU010000003">
    <property type="protein sequence ID" value="MBD3931670.1"/>
    <property type="molecule type" value="Genomic_DNA"/>
</dbReference>